<reference evidence="1" key="1">
    <citation type="submission" date="2019-08" db="EMBL/GenBank/DDBJ databases">
        <authorList>
            <person name="Kucharzyk K."/>
            <person name="Murdoch R.W."/>
            <person name="Higgins S."/>
            <person name="Loffler F."/>
        </authorList>
    </citation>
    <scope>NUCLEOTIDE SEQUENCE</scope>
</reference>
<dbReference type="EMBL" id="VSSQ01083660">
    <property type="protein sequence ID" value="MPN31914.1"/>
    <property type="molecule type" value="Genomic_DNA"/>
</dbReference>
<comment type="caution">
    <text evidence="1">The sequence shown here is derived from an EMBL/GenBank/DDBJ whole genome shotgun (WGS) entry which is preliminary data.</text>
</comment>
<name>A0A645H6L5_9ZZZZ</name>
<protein>
    <submittedName>
        <fullName evidence="1">Uncharacterized protein</fullName>
    </submittedName>
</protein>
<dbReference type="AlphaFoldDB" id="A0A645H6L5"/>
<organism evidence="1">
    <name type="scientific">bioreactor metagenome</name>
    <dbReference type="NCBI Taxonomy" id="1076179"/>
    <lineage>
        <taxon>unclassified sequences</taxon>
        <taxon>metagenomes</taxon>
        <taxon>ecological metagenomes</taxon>
    </lineage>
</organism>
<accession>A0A645H6L5</accession>
<proteinExistence type="predicted"/>
<gene>
    <name evidence="1" type="ORF">SDC9_179389</name>
</gene>
<sequence length="140" mass="16757">MKAFVVRFQQNMIGKRIMKTPFLIGHAINRVKVPLQYTCIRIESCFRRFGIILKAHKFNIICHRIFNIPRCDGFLNLLFNFCKNFSKSARVPWRNFSILSRRCDIFHDKYALSILKVTQRRIMIKHTVKINSLCFSKQRF</sequence>
<evidence type="ECO:0000313" key="1">
    <source>
        <dbReference type="EMBL" id="MPN31914.1"/>
    </source>
</evidence>